<dbReference type="InterPro" id="IPR038441">
    <property type="entry name" value="THAP_Znf_sf"/>
</dbReference>
<dbReference type="SUPFAM" id="SSF57716">
    <property type="entry name" value="Glucocorticoid receptor-like (DNA-binding domain)"/>
    <property type="match status" value="1"/>
</dbReference>
<dbReference type="AlphaFoldDB" id="A0A3Q3B4V4"/>
<dbReference type="Ensembl" id="ENSKMAT00000024430.1">
    <property type="protein sequence ID" value="ENSKMAP00000024125.1"/>
    <property type="gene ID" value="ENSKMAG00000017886.1"/>
</dbReference>
<evidence type="ECO:0000256" key="2">
    <source>
        <dbReference type="ARBA" id="ARBA00022771"/>
    </source>
</evidence>
<name>A0A3Q3B4V4_KRYMA</name>
<dbReference type="Gene3D" id="6.20.210.20">
    <property type="entry name" value="THAP domain"/>
    <property type="match status" value="1"/>
</dbReference>
<dbReference type="SMART" id="SM00980">
    <property type="entry name" value="THAP"/>
    <property type="match status" value="1"/>
</dbReference>
<feature type="transmembrane region" description="Helical" evidence="6">
    <location>
        <begin position="123"/>
        <end position="147"/>
    </location>
</feature>
<evidence type="ECO:0000256" key="1">
    <source>
        <dbReference type="ARBA" id="ARBA00022723"/>
    </source>
</evidence>
<evidence type="ECO:0000313" key="8">
    <source>
        <dbReference type="Ensembl" id="ENSKMAP00000024125.1"/>
    </source>
</evidence>
<feature type="domain" description="THAP-type" evidence="7">
    <location>
        <begin position="5"/>
        <end position="93"/>
    </location>
</feature>
<accession>A0A3Q3B4V4</accession>
<dbReference type="SMART" id="SM00692">
    <property type="entry name" value="DM3"/>
    <property type="match status" value="1"/>
</dbReference>
<dbReference type="Pfam" id="PF05485">
    <property type="entry name" value="THAP"/>
    <property type="match status" value="1"/>
</dbReference>
<sequence length="561" mass="62441">RSCNMVQCAALNCSNRPNSTTGVSFFSFPKDKKHSQIWIRNLRRENYHPNSASRLCSEHFEETCFRYRPSLMRSIGYTPKKQILLPGAVPTIFNFKRKEAGKKGGTLQRVDYLTRGRARVIQVCAAIFTLDCIIVIPAPLTISFVLFSRCSDLGDVADSCPSAERKYIVFESCLRTLFAVCVVCSGACDVTMRLIMGTMVAVSSVCKRTDAHTRVWYSQSVHNRMPVGNLMIAAATMFSGCPAAIARNLFQHMGVGTYSLRTYFSLQRCYLIPAIRRLWSAKQQAMLMKRKGIPLRLGGYARCCSPGHSAKYGSYSLMDLSTGEVLTTHLVQCNEVQSRAAMELEGLKRGIGFLQRHGLSVAELTSGRHVQVCKWLRTEMPNIRHRFDVRRVSKVSKKPQCASVGRWARSISNHLCWTAASSGGDADMAVQKWTSVARHICNIHEGHGDIPNVGLLHCVLTGSSAQKELEAVVLSSRLLKDVPQLSPAEETSCLEEFHNVCAARYAKQKHVAHTFVSPGYHSLWFLTSVHFNMSDVFLSSCHLRLRQTTDEACVADASGVP</sequence>
<protein>
    <recommendedName>
        <fullName evidence="7">THAP-type domain-containing protein</fullName>
    </recommendedName>
</protein>
<evidence type="ECO:0000256" key="3">
    <source>
        <dbReference type="ARBA" id="ARBA00022833"/>
    </source>
</evidence>
<keyword evidence="6" id="KW-0472">Membrane</keyword>
<dbReference type="GeneTree" id="ENSGT00940000164945"/>
<dbReference type="PANTHER" id="PTHR31751:SF42">
    <property type="entry name" value="PROTEIN CBG10204"/>
    <property type="match status" value="1"/>
</dbReference>
<keyword evidence="3" id="KW-0862">Zinc</keyword>
<dbReference type="Proteomes" id="UP000264800">
    <property type="component" value="Unplaced"/>
</dbReference>
<evidence type="ECO:0000313" key="9">
    <source>
        <dbReference type="Proteomes" id="UP000264800"/>
    </source>
</evidence>
<keyword evidence="4 5" id="KW-0238">DNA-binding</keyword>
<keyword evidence="6" id="KW-1133">Transmembrane helix</keyword>
<dbReference type="InterPro" id="IPR006612">
    <property type="entry name" value="THAP_Znf"/>
</dbReference>
<keyword evidence="2 5" id="KW-0863">Zinc-finger</keyword>
<reference evidence="8" key="1">
    <citation type="submission" date="2025-08" db="UniProtKB">
        <authorList>
            <consortium name="Ensembl"/>
        </authorList>
    </citation>
    <scope>IDENTIFICATION</scope>
</reference>
<dbReference type="GO" id="GO:0008270">
    <property type="term" value="F:zinc ion binding"/>
    <property type="evidence" value="ECO:0007669"/>
    <property type="project" value="UniProtKB-KW"/>
</dbReference>
<keyword evidence="6" id="KW-0812">Transmembrane</keyword>
<reference evidence="8" key="2">
    <citation type="submission" date="2025-09" db="UniProtKB">
        <authorList>
            <consortium name="Ensembl"/>
        </authorList>
    </citation>
    <scope>IDENTIFICATION</scope>
</reference>
<evidence type="ECO:0000259" key="7">
    <source>
        <dbReference type="PROSITE" id="PS50950"/>
    </source>
</evidence>
<dbReference type="PANTHER" id="PTHR31751">
    <property type="entry name" value="SI:CH211-108C17.2-RELATED-RELATED"/>
    <property type="match status" value="1"/>
</dbReference>
<organism evidence="8 9">
    <name type="scientific">Kryptolebias marmoratus</name>
    <name type="common">Mangrove killifish</name>
    <name type="synonym">Rivulus marmoratus</name>
    <dbReference type="NCBI Taxonomy" id="37003"/>
    <lineage>
        <taxon>Eukaryota</taxon>
        <taxon>Metazoa</taxon>
        <taxon>Chordata</taxon>
        <taxon>Craniata</taxon>
        <taxon>Vertebrata</taxon>
        <taxon>Euteleostomi</taxon>
        <taxon>Actinopterygii</taxon>
        <taxon>Neopterygii</taxon>
        <taxon>Teleostei</taxon>
        <taxon>Neoteleostei</taxon>
        <taxon>Acanthomorphata</taxon>
        <taxon>Ovalentaria</taxon>
        <taxon>Atherinomorphae</taxon>
        <taxon>Cyprinodontiformes</taxon>
        <taxon>Rivulidae</taxon>
        <taxon>Kryptolebias</taxon>
    </lineage>
</organism>
<keyword evidence="1" id="KW-0479">Metal-binding</keyword>
<evidence type="ECO:0000256" key="4">
    <source>
        <dbReference type="ARBA" id="ARBA00023125"/>
    </source>
</evidence>
<dbReference type="OMA" id="ARHICNI"/>
<dbReference type="GO" id="GO:0003677">
    <property type="term" value="F:DNA binding"/>
    <property type="evidence" value="ECO:0007669"/>
    <property type="project" value="UniProtKB-UniRule"/>
</dbReference>
<keyword evidence="9" id="KW-1185">Reference proteome</keyword>
<evidence type="ECO:0000256" key="6">
    <source>
        <dbReference type="SAM" id="Phobius"/>
    </source>
</evidence>
<dbReference type="PROSITE" id="PS50950">
    <property type="entry name" value="ZF_THAP"/>
    <property type="match status" value="1"/>
</dbReference>
<evidence type="ECO:0000256" key="5">
    <source>
        <dbReference type="PROSITE-ProRule" id="PRU00309"/>
    </source>
</evidence>
<proteinExistence type="predicted"/>